<accession>A0A6J5NCK6</accession>
<organism evidence="1">
    <name type="scientific">uncultured Caudovirales phage</name>
    <dbReference type="NCBI Taxonomy" id="2100421"/>
    <lineage>
        <taxon>Viruses</taxon>
        <taxon>Duplodnaviria</taxon>
        <taxon>Heunggongvirae</taxon>
        <taxon>Uroviricota</taxon>
        <taxon>Caudoviricetes</taxon>
        <taxon>Peduoviridae</taxon>
        <taxon>Maltschvirus</taxon>
        <taxon>Maltschvirus maltsch</taxon>
    </lineage>
</organism>
<dbReference type="EMBL" id="LR796622">
    <property type="protein sequence ID" value="CAB4154738.1"/>
    <property type="molecule type" value="Genomic_DNA"/>
</dbReference>
<reference evidence="1" key="1">
    <citation type="submission" date="2020-04" db="EMBL/GenBank/DDBJ databases">
        <authorList>
            <person name="Chiriac C."/>
            <person name="Salcher M."/>
            <person name="Ghai R."/>
            <person name="Kavagutti S V."/>
        </authorList>
    </citation>
    <scope>NUCLEOTIDE SEQUENCE</scope>
</reference>
<evidence type="ECO:0000313" key="1">
    <source>
        <dbReference type="EMBL" id="CAB4154738.1"/>
    </source>
</evidence>
<gene>
    <name evidence="1" type="ORF">UFOVP645_25</name>
</gene>
<protein>
    <submittedName>
        <fullName evidence="1">Uncharacterized protein</fullName>
    </submittedName>
</protein>
<proteinExistence type="predicted"/>
<sequence>MKLEKLASKPQLIKLVIDDAEIIEEFGEPLEFWTWDRQPIDVFMKLATVSNKDTSSMIEIMRTLILSEDGKEIIGADAMLPSNILLKVISRIVELLGK</sequence>
<name>A0A6J5NCK6_9CAUD</name>